<evidence type="ECO:0000256" key="5">
    <source>
        <dbReference type="ARBA" id="ARBA00007417"/>
    </source>
</evidence>
<feature type="binding site" evidence="17">
    <location>
        <position position="169"/>
    </location>
    <ligand>
        <name>NADP(+)</name>
        <dbReference type="ChEBI" id="CHEBI:58349"/>
    </ligand>
</feature>
<evidence type="ECO:0000256" key="4">
    <source>
        <dbReference type="ARBA" id="ARBA00005259"/>
    </source>
</evidence>
<feature type="binding site" evidence="17">
    <location>
        <position position="222"/>
    </location>
    <ligand>
        <name>NADP(+)</name>
        <dbReference type="ChEBI" id="CHEBI:58349"/>
    </ligand>
</feature>
<evidence type="ECO:0000256" key="17">
    <source>
        <dbReference type="PIRSR" id="PIRSR006769-2"/>
    </source>
</evidence>
<evidence type="ECO:0000256" key="15">
    <source>
        <dbReference type="PIRNR" id="PIRNR006769"/>
    </source>
</evidence>
<evidence type="ECO:0000256" key="9">
    <source>
        <dbReference type="ARBA" id="ARBA00022833"/>
    </source>
</evidence>
<evidence type="ECO:0000256" key="12">
    <source>
        <dbReference type="ARBA" id="ARBA00023268"/>
    </source>
</evidence>
<gene>
    <name evidence="20" type="ORF">RUMCAL_02720</name>
</gene>
<protein>
    <recommendedName>
        <fullName evidence="15">Riboflavin biosynthesis protein RibD</fullName>
    </recommendedName>
    <domain>
        <recommendedName>
            <fullName evidence="15">Diaminohydroxyphosphoribosylaminopyrimidine deaminase</fullName>
            <shortName evidence="15">DRAP deaminase</shortName>
            <ecNumber evidence="15">3.5.4.26</ecNumber>
        </recommendedName>
        <alternativeName>
            <fullName evidence="15">Riboflavin-specific deaminase</fullName>
        </alternativeName>
    </domain>
    <domain>
        <recommendedName>
            <fullName evidence="15">5-amino-6-(5-phosphoribosylamino)uracil reductase</fullName>
            <ecNumber evidence="15">1.1.1.193</ecNumber>
        </recommendedName>
        <alternativeName>
            <fullName evidence="15">HTP reductase</fullName>
        </alternativeName>
    </domain>
</protein>
<feature type="domain" description="CMP/dCMP-type deaminase" evidence="19">
    <location>
        <begin position="2"/>
        <end position="124"/>
    </location>
</feature>
<dbReference type="GO" id="GO:0008835">
    <property type="term" value="F:diaminohydroxyphosphoribosylaminopyrimidine deaminase activity"/>
    <property type="evidence" value="ECO:0007669"/>
    <property type="project" value="UniProtKB-EC"/>
</dbReference>
<dbReference type="GO" id="GO:0008703">
    <property type="term" value="F:5-amino-6-(5-phosphoribosylamino)uracil reductase activity"/>
    <property type="evidence" value="ECO:0007669"/>
    <property type="project" value="UniProtKB-EC"/>
</dbReference>
<evidence type="ECO:0000256" key="13">
    <source>
        <dbReference type="ARBA" id="ARBA00049861"/>
    </source>
</evidence>
<keyword evidence="21" id="KW-1185">Reference proteome</keyword>
<accession>U2LN44</accession>
<dbReference type="InterPro" id="IPR002125">
    <property type="entry name" value="CMP_dCMP_dom"/>
</dbReference>
<feature type="binding site" evidence="17">
    <location>
        <position position="208"/>
    </location>
    <ligand>
        <name>substrate</name>
    </ligand>
</feature>
<dbReference type="EMBL" id="AWVF01000339">
    <property type="protein sequence ID" value="ERJ90914.1"/>
    <property type="molecule type" value="Genomic_DNA"/>
</dbReference>
<dbReference type="GO" id="GO:0009231">
    <property type="term" value="P:riboflavin biosynthetic process"/>
    <property type="evidence" value="ECO:0007669"/>
    <property type="project" value="UniProtKB-UniPathway"/>
</dbReference>
<comment type="similarity">
    <text evidence="5 15">In the C-terminal section; belongs to the HTP reductase family.</text>
</comment>
<dbReference type="InterPro" id="IPR004794">
    <property type="entry name" value="Eubact_RibD"/>
</dbReference>
<dbReference type="UniPathway" id="UPA00275">
    <property type="reaction ID" value="UER00401"/>
</dbReference>
<dbReference type="eggNOG" id="COG1985">
    <property type="taxonomic scope" value="Bacteria"/>
</dbReference>
<evidence type="ECO:0000256" key="6">
    <source>
        <dbReference type="ARBA" id="ARBA00022619"/>
    </source>
</evidence>
<feature type="binding site" evidence="18">
    <location>
        <position position="51"/>
    </location>
    <ligand>
        <name>Zn(2+)</name>
        <dbReference type="ChEBI" id="CHEBI:29105"/>
        <note>catalytic</note>
    </ligand>
</feature>
<name>U2LN44_9FIRM</name>
<dbReference type="InterPro" id="IPR050765">
    <property type="entry name" value="Riboflavin_Biosynth_HTPR"/>
</dbReference>
<keyword evidence="9 15" id="KW-0862">Zinc</keyword>
<evidence type="ECO:0000256" key="8">
    <source>
        <dbReference type="ARBA" id="ARBA00022801"/>
    </source>
</evidence>
<dbReference type="eggNOG" id="COG0117">
    <property type="taxonomic scope" value="Bacteria"/>
</dbReference>
<dbReference type="PANTHER" id="PTHR38011:SF7">
    <property type="entry name" value="2,5-DIAMINO-6-RIBOSYLAMINO-4(3H)-PYRIMIDINONE 5'-PHOSPHATE REDUCTASE"/>
    <property type="match status" value="1"/>
</dbReference>
<evidence type="ECO:0000256" key="2">
    <source>
        <dbReference type="ARBA" id="ARBA00004882"/>
    </source>
</evidence>
<dbReference type="GO" id="GO:0008270">
    <property type="term" value="F:zinc ion binding"/>
    <property type="evidence" value="ECO:0007669"/>
    <property type="project" value="InterPro"/>
</dbReference>
<dbReference type="SUPFAM" id="SSF53927">
    <property type="entry name" value="Cytidine deaminase-like"/>
    <property type="match status" value="1"/>
</dbReference>
<dbReference type="Gene3D" id="3.40.430.10">
    <property type="entry name" value="Dihydrofolate Reductase, subunit A"/>
    <property type="match status" value="1"/>
</dbReference>
<dbReference type="PATRIC" id="fig|411473.3.peg.2282"/>
<evidence type="ECO:0000313" key="20">
    <source>
        <dbReference type="EMBL" id="ERJ90914.1"/>
    </source>
</evidence>
<comment type="pathway">
    <text evidence="3 15">Cofactor biosynthesis; riboflavin biosynthesis; 5-amino-6-(D-ribitylamino)uracil from GTP: step 3/4.</text>
</comment>
<keyword evidence="10 15" id="KW-0521">NADP</keyword>
<dbReference type="EC" id="3.5.4.26" evidence="15"/>
<dbReference type="Pfam" id="PF00383">
    <property type="entry name" value="dCMP_cyt_deam_1"/>
    <property type="match status" value="1"/>
</dbReference>
<dbReference type="InterPro" id="IPR016193">
    <property type="entry name" value="Cytidine_deaminase-like"/>
</dbReference>
<dbReference type="FunFam" id="3.40.140.10:FF:000025">
    <property type="entry name" value="Riboflavin biosynthesis protein RibD"/>
    <property type="match status" value="1"/>
</dbReference>
<dbReference type="PANTHER" id="PTHR38011">
    <property type="entry name" value="DIHYDROFOLATE REDUCTASE FAMILY PROTEIN (AFU_ORTHOLOGUE AFUA_8G06820)"/>
    <property type="match status" value="1"/>
</dbReference>
<keyword evidence="8 15" id="KW-0378">Hydrolase</keyword>
<evidence type="ECO:0000256" key="7">
    <source>
        <dbReference type="ARBA" id="ARBA00022723"/>
    </source>
</evidence>
<feature type="binding site" evidence="17">
    <location>
        <position position="171"/>
    </location>
    <ligand>
        <name>NADP(+)</name>
        <dbReference type="ChEBI" id="CHEBI:58349"/>
    </ligand>
</feature>
<dbReference type="InterPro" id="IPR024072">
    <property type="entry name" value="DHFR-like_dom_sf"/>
</dbReference>
<dbReference type="Pfam" id="PF01872">
    <property type="entry name" value="RibD_C"/>
    <property type="match status" value="1"/>
</dbReference>
<evidence type="ECO:0000313" key="21">
    <source>
        <dbReference type="Proteomes" id="UP000016662"/>
    </source>
</evidence>
<dbReference type="Proteomes" id="UP000016662">
    <property type="component" value="Unassembled WGS sequence"/>
</dbReference>
<keyword evidence="6 15" id="KW-0686">Riboflavin biosynthesis</keyword>
<reference evidence="20 21" key="1">
    <citation type="submission" date="2013-07" db="EMBL/GenBank/DDBJ databases">
        <authorList>
            <person name="Weinstock G."/>
            <person name="Sodergren E."/>
            <person name="Wylie T."/>
            <person name="Fulton L."/>
            <person name="Fulton R."/>
            <person name="Fronick C."/>
            <person name="O'Laughlin M."/>
            <person name="Godfrey J."/>
            <person name="Miner T."/>
            <person name="Herter B."/>
            <person name="Appelbaum E."/>
            <person name="Cordes M."/>
            <person name="Lek S."/>
            <person name="Wollam A."/>
            <person name="Pepin K.H."/>
            <person name="Palsikar V.B."/>
            <person name="Mitreva M."/>
            <person name="Wilson R.K."/>
        </authorList>
    </citation>
    <scope>NUCLEOTIDE SEQUENCE [LARGE SCALE GENOMIC DNA]</scope>
    <source>
        <strain evidence="20 21">ATCC 27760</strain>
    </source>
</reference>
<organism evidence="20 21">
    <name type="scientific">Ruminococcus callidus ATCC 27760</name>
    <dbReference type="NCBI Taxonomy" id="411473"/>
    <lineage>
        <taxon>Bacteria</taxon>
        <taxon>Bacillati</taxon>
        <taxon>Bacillota</taxon>
        <taxon>Clostridia</taxon>
        <taxon>Eubacteriales</taxon>
        <taxon>Oscillospiraceae</taxon>
        <taxon>Ruminococcus</taxon>
    </lineage>
</organism>
<evidence type="ECO:0000256" key="18">
    <source>
        <dbReference type="PIRSR" id="PIRSR006769-3"/>
    </source>
</evidence>
<comment type="function">
    <text evidence="1 15">Converts 2,5-diamino-6-(ribosylamino)-4(3h)-pyrimidinone 5'-phosphate into 5-amino-6-(ribosylamino)-2,4(1h,3h)-pyrimidinedione 5'-phosphate.</text>
</comment>
<feature type="binding site" evidence="18">
    <location>
        <position position="76"/>
    </location>
    <ligand>
        <name>Zn(2+)</name>
        <dbReference type="ChEBI" id="CHEBI:29105"/>
        <note>catalytic</note>
    </ligand>
</feature>
<dbReference type="OrthoDB" id="9800865at2"/>
<feature type="binding site" evidence="18">
    <location>
        <position position="85"/>
    </location>
    <ligand>
        <name>Zn(2+)</name>
        <dbReference type="ChEBI" id="CHEBI:29105"/>
        <note>catalytic</note>
    </ligand>
</feature>
<dbReference type="InterPro" id="IPR016192">
    <property type="entry name" value="APOBEC/CMP_deaminase_Zn-bd"/>
</dbReference>
<feature type="active site" description="Proton donor" evidence="16">
    <location>
        <position position="53"/>
    </location>
</feature>
<dbReference type="PROSITE" id="PS51747">
    <property type="entry name" value="CYT_DCMP_DEAMINASES_2"/>
    <property type="match status" value="1"/>
</dbReference>
<feature type="binding site" evidence="17">
    <location>
        <position position="205"/>
    </location>
    <ligand>
        <name>substrate</name>
    </ligand>
</feature>
<dbReference type="STRING" id="411473.RUMCAL_02720"/>
<dbReference type="HOGENOM" id="CLU_036590_1_2_9"/>
<evidence type="ECO:0000256" key="16">
    <source>
        <dbReference type="PIRSR" id="PIRSR006769-1"/>
    </source>
</evidence>
<evidence type="ECO:0000256" key="10">
    <source>
        <dbReference type="ARBA" id="ARBA00022857"/>
    </source>
</evidence>
<comment type="caution">
    <text evidence="20">The sequence shown here is derived from an EMBL/GenBank/DDBJ whole genome shotgun (WGS) entry which is preliminary data.</text>
</comment>
<dbReference type="PROSITE" id="PS00903">
    <property type="entry name" value="CYT_DCMP_DEAMINASES_1"/>
    <property type="match status" value="1"/>
</dbReference>
<evidence type="ECO:0000256" key="3">
    <source>
        <dbReference type="ARBA" id="ARBA00004910"/>
    </source>
</evidence>
<feature type="binding site" evidence="17">
    <location>
        <begin position="318"/>
        <end position="324"/>
    </location>
    <ligand>
        <name>NADP(+)</name>
        <dbReference type="ChEBI" id="CHEBI:58349"/>
    </ligand>
</feature>
<dbReference type="InterPro" id="IPR002734">
    <property type="entry name" value="RibDG_C"/>
</dbReference>
<comment type="pathway">
    <text evidence="2 15">Cofactor biosynthesis; riboflavin biosynthesis; 5-amino-6-(D-ribitylamino)uracil from GTP: step 2/4.</text>
</comment>
<comment type="cofactor">
    <cofactor evidence="15 18">
        <name>Zn(2+)</name>
        <dbReference type="ChEBI" id="CHEBI:29105"/>
    </cofactor>
    <text evidence="15 18">Binds 1 zinc ion.</text>
</comment>
<feature type="binding site" evidence="17">
    <location>
        <position position="197"/>
    </location>
    <ligand>
        <name>NADP(+)</name>
        <dbReference type="ChEBI" id="CHEBI:58349"/>
    </ligand>
</feature>
<feature type="binding site" evidence="17">
    <location>
        <position position="316"/>
    </location>
    <ligand>
        <name>substrate</name>
    </ligand>
</feature>
<feature type="binding site" evidence="17">
    <location>
        <position position="201"/>
    </location>
    <ligand>
        <name>NADP(+)</name>
        <dbReference type="ChEBI" id="CHEBI:58349"/>
    </ligand>
</feature>
<dbReference type="CDD" id="cd01284">
    <property type="entry name" value="Riboflavin_deaminase-reductase"/>
    <property type="match status" value="1"/>
</dbReference>
<sequence>MTEHSFYMERAIQLAKRGTGFTNPNPLVGAVIVKDHRIIGEGWHARYGDLHAERNALKNCTEDPAGATMYVTLEPCCHHGKQPPCTEALVESGIRRVYIGSRDFNPLVFGKGVQYLEEHGIEVIPDFLREACDKLNPIFFRYIGTKMPYTILKYAMTADGKIACAGGASKWVTGEAARAHVQQTRKRVAAICVGIGTVLADDPLLTCRCENPSQPVRVVLDTRLRIPMESRLVQTAKEVPVIVFCYAPDKDKKAALEAAGVTVLEAKLLPKEELDELFMRLGEFQLSKEELNGRHISLRNCLEQLGQRGLDSVLIEGGATIHAAALQENCCDLVQVYVAPKLFGGDGLSPIGGMGITTPDKAVLLSEPTITRLGQDLLLEYTRKEQF</sequence>
<dbReference type="RefSeq" id="WP_021680901.1">
    <property type="nucleotide sequence ID" value="NZ_KI260314.1"/>
</dbReference>
<keyword evidence="7 15" id="KW-0479">Metal-binding</keyword>
<dbReference type="Gene3D" id="3.40.140.10">
    <property type="entry name" value="Cytidine Deaminase, domain 2"/>
    <property type="match status" value="1"/>
</dbReference>
<evidence type="ECO:0000259" key="19">
    <source>
        <dbReference type="PROSITE" id="PS51747"/>
    </source>
</evidence>
<proteinExistence type="inferred from homology"/>
<dbReference type="PIRSF" id="PIRSF006769">
    <property type="entry name" value="RibD"/>
    <property type="match status" value="1"/>
</dbReference>
<comment type="catalytic activity">
    <reaction evidence="13 15">
        <text>5-amino-6-(5-phospho-D-ribitylamino)uracil + NADP(+) = 5-amino-6-(5-phospho-D-ribosylamino)uracil + NADPH + H(+)</text>
        <dbReference type="Rhea" id="RHEA:17845"/>
        <dbReference type="ChEBI" id="CHEBI:15378"/>
        <dbReference type="ChEBI" id="CHEBI:57783"/>
        <dbReference type="ChEBI" id="CHEBI:58349"/>
        <dbReference type="ChEBI" id="CHEBI:58421"/>
        <dbReference type="ChEBI" id="CHEBI:58453"/>
        <dbReference type="EC" id="1.1.1.193"/>
    </reaction>
</comment>
<evidence type="ECO:0000256" key="1">
    <source>
        <dbReference type="ARBA" id="ARBA00002151"/>
    </source>
</evidence>
<dbReference type="SUPFAM" id="SSF53597">
    <property type="entry name" value="Dihydrofolate reductase-like"/>
    <property type="match status" value="1"/>
</dbReference>
<keyword evidence="12" id="KW-0511">Multifunctional enzyme</keyword>
<comment type="similarity">
    <text evidence="4 15">In the N-terminal section; belongs to the cytidine and deoxycytidylate deaminase family.</text>
</comment>
<comment type="catalytic activity">
    <reaction evidence="14 15">
        <text>2,5-diamino-6-hydroxy-4-(5-phosphoribosylamino)-pyrimidine + H2O + H(+) = 5-amino-6-(5-phospho-D-ribosylamino)uracil + NH4(+)</text>
        <dbReference type="Rhea" id="RHEA:21868"/>
        <dbReference type="ChEBI" id="CHEBI:15377"/>
        <dbReference type="ChEBI" id="CHEBI:15378"/>
        <dbReference type="ChEBI" id="CHEBI:28938"/>
        <dbReference type="ChEBI" id="CHEBI:58453"/>
        <dbReference type="ChEBI" id="CHEBI:58614"/>
        <dbReference type="EC" id="3.5.4.26"/>
    </reaction>
</comment>
<evidence type="ECO:0000256" key="11">
    <source>
        <dbReference type="ARBA" id="ARBA00023002"/>
    </source>
</evidence>
<dbReference type="EC" id="1.1.1.193" evidence="15"/>
<feature type="binding site" evidence="17">
    <location>
        <position position="155"/>
    </location>
    <ligand>
        <name>NADP(+)</name>
        <dbReference type="ChEBI" id="CHEBI:58349"/>
    </ligand>
</feature>
<dbReference type="NCBIfam" id="TIGR00326">
    <property type="entry name" value="eubact_ribD"/>
    <property type="match status" value="1"/>
</dbReference>
<evidence type="ECO:0000256" key="14">
    <source>
        <dbReference type="ARBA" id="ARBA00049886"/>
    </source>
</evidence>
<keyword evidence="11 15" id="KW-0560">Oxidoreductase</keyword>
<dbReference type="AlphaFoldDB" id="U2LN44"/>
<feature type="binding site" evidence="17">
    <location>
        <position position="185"/>
    </location>
    <ligand>
        <name>substrate</name>
    </ligand>
</feature>